<feature type="compositionally biased region" description="Basic and acidic residues" evidence="1">
    <location>
        <begin position="133"/>
        <end position="142"/>
    </location>
</feature>
<comment type="caution">
    <text evidence="2">The sequence shown here is derived from an EMBL/GenBank/DDBJ whole genome shotgun (WGS) entry which is preliminary data.</text>
</comment>
<reference evidence="2 3" key="1">
    <citation type="submission" date="2023-01" db="EMBL/GenBank/DDBJ databases">
        <authorList>
            <person name="Whitehead M."/>
        </authorList>
    </citation>
    <scope>NUCLEOTIDE SEQUENCE [LARGE SCALE GENOMIC DNA]</scope>
</reference>
<dbReference type="InterPro" id="IPR036875">
    <property type="entry name" value="Znf_CCHC_sf"/>
</dbReference>
<dbReference type="AlphaFoldDB" id="A0AAV0XZL2"/>
<dbReference type="GO" id="GO:0003676">
    <property type="term" value="F:nucleic acid binding"/>
    <property type="evidence" value="ECO:0007669"/>
    <property type="project" value="InterPro"/>
</dbReference>
<feature type="compositionally biased region" description="Polar residues" evidence="1">
    <location>
        <begin position="120"/>
        <end position="132"/>
    </location>
</feature>
<evidence type="ECO:0000313" key="2">
    <source>
        <dbReference type="EMBL" id="CAI6373177.1"/>
    </source>
</evidence>
<evidence type="ECO:0000256" key="1">
    <source>
        <dbReference type="SAM" id="MobiDB-lite"/>
    </source>
</evidence>
<name>A0AAV0XZL2_9HEMI</name>
<protein>
    <recommendedName>
        <fullName evidence="4">CCHC-type domain-containing protein</fullName>
    </recommendedName>
</protein>
<evidence type="ECO:0008006" key="4">
    <source>
        <dbReference type="Google" id="ProtNLM"/>
    </source>
</evidence>
<dbReference type="EMBL" id="CARXXK010001085">
    <property type="protein sequence ID" value="CAI6373177.1"/>
    <property type="molecule type" value="Genomic_DNA"/>
</dbReference>
<proteinExistence type="predicted"/>
<feature type="region of interest" description="Disordered" evidence="1">
    <location>
        <begin position="120"/>
        <end position="142"/>
    </location>
</feature>
<dbReference type="SUPFAM" id="SSF57756">
    <property type="entry name" value="Retrovirus zinc finger-like domains"/>
    <property type="match status" value="1"/>
</dbReference>
<organism evidence="2 3">
    <name type="scientific">Macrosiphum euphorbiae</name>
    <name type="common">potato aphid</name>
    <dbReference type="NCBI Taxonomy" id="13131"/>
    <lineage>
        <taxon>Eukaryota</taxon>
        <taxon>Metazoa</taxon>
        <taxon>Ecdysozoa</taxon>
        <taxon>Arthropoda</taxon>
        <taxon>Hexapoda</taxon>
        <taxon>Insecta</taxon>
        <taxon>Pterygota</taxon>
        <taxon>Neoptera</taxon>
        <taxon>Paraneoptera</taxon>
        <taxon>Hemiptera</taxon>
        <taxon>Sternorrhyncha</taxon>
        <taxon>Aphidomorpha</taxon>
        <taxon>Aphidoidea</taxon>
        <taxon>Aphididae</taxon>
        <taxon>Macrosiphini</taxon>
        <taxon>Macrosiphum</taxon>
    </lineage>
</organism>
<gene>
    <name evidence="2" type="ORF">MEUPH1_LOCUS26964</name>
</gene>
<dbReference type="Proteomes" id="UP001160148">
    <property type="component" value="Unassembled WGS sequence"/>
</dbReference>
<dbReference type="Gene3D" id="4.10.60.10">
    <property type="entry name" value="Zinc finger, CCHC-type"/>
    <property type="match status" value="1"/>
</dbReference>
<dbReference type="GO" id="GO:0008270">
    <property type="term" value="F:zinc ion binding"/>
    <property type="evidence" value="ECO:0007669"/>
    <property type="project" value="InterPro"/>
</dbReference>
<sequence length="142" mass="16154">MNAGPIQDRLLEEDASKISITYSHLMEISAAKESTINNKTGWIKEEADFKYQKQSQQAKSEKQSITEKSKCGTCGRSNHTQKECRYKDYSCNICNIKGHLAPMCKSKNNKPKYDNRSHNKFLSENSGNNTNENIHDDAIAYN</sequence>
<evidence type="ECO:0000313" key="3">
    <source>
        <dbReference type="Proteomes" id="UP001160148"/>
    </source>
</evidence>
<keyword evidence="3" id="KW-1185">Reference proteome</keyword>
<accession>A0AAV0XZL2</accession>